<dbReference type="RefSeq" id="WP_153549231.1">
    <property type="nucleotide sequence ID" value="NZ_WIXK01000014.1"/>
</dbReference>
<evidence type="ECO:0000313" key="5">
    <source>
        <dbReference type="Proteomes" id="UP000436694"/>
    </source>
</evidence>
<dbReference type="SUPFAM" id="SSF51261">
    <property type="entry name" value="Duplicated hybrid motif"/>
    <property type="match status" value="1"/>
</dbReference>
<dbReference type="AlphaFoldDB" id="A0A844AXN3"/>
<feature type="chain" id="PRO_5032308426" evidence="2">
    <location>
        <begin position="18"/>
        <end position="318"/>
    </location>
</feature>
<name>A0A844AXN3_9RHOB</name>
<evidence type="ECO:0000259" key="3">
    <source>
        <dbReference type="Pfam" id="PF01551"/>
    </source>
</evidence>
<reference evidence="4 5" key="1">
    <citation type="submission" date="2019-10" db="EMBL/GenBank/DDBJ databases">
        <title>Epibacterium sp. nov., isolated from seawater.</title>
        <authorList>
            <person name="Zhang X."/>
            <person name="Li N."/>
        </authorList>
    </citation>
    <scope>NUCLEOTIDE SEQUENCE [LARGE SCALE GENOMIC DNA]</scope>
    <source>
        <strain evidence="4 5">SM1969</strain>
    </source>
</reference>
<dbReference type="InterPro" id="IPR016047">
    <property type="entry name" value="M23ase_b-sheet_dom"/>
</dbReference>
<sequence>MKYALALAITLASPLGASDFSAPLLDWPVDCVLNHSCHLQQYVDHDPGPGAKDFRCDALSYDGHKGTDIALPSLAAMMAGVSVRAAADGIVAGLRNDMADLRYENGTDLQGRDCGNGVVLQHSDGWETQYCHLKQGSVQVTVGQSIAAGTALGEIGLSGKTQFPHLHLSVRHNGAVVDPFAATFNTCDAAQQSLWSTSLPYEPGGLISVGFSQAVPSYDAIRAGTTRADLTTTSPAMVVWGYLYGAQKNDVVQLQIHGPKGEVIAHSDILDKDQAQLFRAAGKRLRAPNWPQGIYHGTARLIRDGVLVDSKTIELTLN</sequence>
<dbReference type="EMBL" id="WIXK01000014">
    <property type="protein sequence ID" value="MQY44338.1"/>
    <property type="molecule type" value="Genomic_DNA"/>
</dbReference>
<dbReference type="CDD" id="cd12797">
    <property type="entry name" value="M23_peptidase"/>
    <property type="match status" value="1"/>
</dbReference>
<dbReference type="Gene3D" id="2.70.70.10">
    <property type="entry name" value="Glucose Permease (Domain IIA)"/>
    <property type="match status" value="1"/>
</dbReference>
<keyword evidence="1 2" id="KW-0732">Signal</keyword>
<protein>
    <submittedName>
        <fullName evidence="4">Peptidoglycan DD-metalloendopeptidase family protein</fullName>
    </submittedName>
</protein>
<keyword evidence="5" id="KW-1185">Reference proteome</keyword>
<dbReference type="Pfam" id="PF01551">
    <property type="entry name" value="Peptidase_M23"/>
    <property type="match status" value="1"/>
</dbReference>
<proteinExistence type="predicted"/>
<organism evidence="4 5">
    <name type="scientific">Tritonibacter aquimaris</name>
    <dbReference type="NCBI Taxonomy" id="2663379"/>
    <lineage>
        <taxon>Bacteria</taxon>
        <taxon>Pseudomonadati</taxon>
        <taxon>Pseudomonadota</taxon>
        <taxon>Alphaproteobacteria</taxon>
        <taxon>Rhodobacterales</taxon>
        <taxon>Paracoccaceae</taxon>
        <taxon>Tritonibacter</taxon>
    </lineage>
</organism>
<gene>
    <name evidence="4" type="ORF">GG681_16965</name>
</gene>
<accession>A0A844AXN3</accession>
<evidence type="ECO:0000313" key="4">
    <source>
        <dbReference type="EMBL" id="MQY44338.1"/>
    </source>
</evidence>
<dbReference type="InterPro" id="IPR050570">
    <property type="entry name" value="Cell_wall_metabolism_enzyme"/>
</dbReference>
<dbReference type="GO" id="GO:0004222">
    <property type="term" value="F:metalloendopeptidase activity"/>
    <property type="evidence" value="ECO:0007669"/>
    <property type="project" value="TreeGrafter"/>
</dbReference>
<dbReference type="PANTHER" id="PTHR21666:SF289">
    <property type="entry name" value="L-ALA--D-GLU ENDOPEPTIDASE"/>
    <property type="match status" value="1"/>
</dbReference>
<dbReference type="PANTHER" id="PTHR21666">
    <property type="entry name" value="PEPTIDASE-RELATED"/>
    <property type="match status" value="1"/>
</dbReference>
<comment type="caution">
    <text evidence="4">The sequence shown here is derived from an EMBL/GenBank/DDBJ whole genome shotgun (WGS) entry which is preliminary data.</text>
</comment>
<feature type="signal peptide" evidence="2">
    <location>
        <begin position="1"/>
        <end position="17"/>
    </location>
</feature>
<dbReference type="Proteomes" id="UP000436694">
    <property type="component" value="Unassembled WGS sequence"/>
</dbReference>
<evidence type="ECO:0000256" key="2">
    <source>
        <dbReference type="SAM" id="SignalP"/>
    </source>
</evidence>
<feature type="domain" description="M23ase beta-sheet core" evidence="3">
    <location>
        <begin position="63"/>
        <end position="179"/>
    </location>
</feature>
<dbReference type="InterPro" id="IPR011055">
    <property type="entry name" value="Dup_hybrid_motif"/>
</dbReference>
<evidence type="ECO:0000256" key="1">
    <source>
        <dbReference type="ARBA" id="ARBA00022729"/>
    </source>
</evidence>